<dbReference type="EMBL" id="JAODAN010000005">
    <property type="protein sequence ID" value="KAK1924276.1"/>
    <property type="molecule type" value="Genomic_DNA"/>
</dbReference>
<evidence type="ECO:0000256" key="2">
    <source>
        <dbReference type="ARBA" id="ARBA00004186"/>
    </source>
</evidence>
<proteinExistence type="inferred from homology"/>
<dbReference type="AlphaFoldDB" id="A0AAD9D2Y5"/>
<keyword evidence="10" id="KW-0498">Mitosis</keyword>
<feature type="region of interest" description="Disordered" evidence="18">
    <location>
        <begin position="1"/>
        <end position="33"/>
    </location>
</feature>
<evidence type="ECO:0000256" key="9">
    <source>
        <dbReference type="ARBA" id="ARBA00022701"/>
    </source>
</evidence>
<evidence type="ECO:0000256" key="11">
    <source>
        <dbReference type="ARBA" id="ARBA00022829"/>
    </source>
</evidence>
<keyword evidence="7" id="KW-0963">Cytoplasm</keyword>
<evidence type="ECO:0000256" key="12">
    <source>
        <dbReference type="ARBA" id="ARBA00022838"/>
    </source>
</evidence>
<sequence length="138" mass="15060">MSRESTYPGHLSVGGSQSQSQHQQLQQPGNTIDLANLPPSYLTLLQKQQEYSALQALKEASGEMLQRIEKLAEMSNIMADGGEALGQVLRNWPHVFSVLNLVDKPVEPPTSPGGTAQEEEAEPIPALIRLPYTEDPAK</sequence>
<evidence type="ECO:0000256" key="16">
    <source>
        <dbReference type="ARBA" id="ARBA00023328"/>
    </source>
</evidence>
<keyword evidence="12" id="KW-0995">Kinetochore</keyword>
<evidence type="ECO:0000256" key="14">
    <source>
        <dbReference type="ARBA" id="ARBA00023242"/>
    </source>
</evidence>
<name>A0AAD9D2Y5_PAPLA</name>
<organism evidence="19 20">
    <name type="scientific">Papiliotrema laurentii</name>
    <name type="common">Cryptococcus laurentii</name>
    <dbReference type="NCBI Taxonomy" id="5418"/>
    <lineage>
        <taxon>Eukaryota</taxon>
        <taxon>Fungi</taxon>
        <taxon>Dikarya</taxon>
        <taxon>Basidiomycota</taxon>
        <taxon>Agaricomycotina</taxon>
        <taxon>Tremellomycetes</taxon>
        <taxon>Tremellales</taxon>
        <taxon>Rhynchogastremaceae</taxon>
        <taxon>Papiliotrema</taxon>
    </lineage>
</organism>
<keyword evidence="6" id="KW-0158">Chromosome</keyword>
<evidence type="ECO:0000256" key="7">
    <source>
        <dbReference type="ARBA" id="ARBA00022490"/>
    </source>
</evidence>
<keyword evidence="9" id="KW-0493">Microtubule</keyword>
<evidence type="ECO:0000256" key="4">
    <source>
        <dbReference type="ARBA" id="ARBA00005501"/>
    </source>
</evidence>
<feature type="region of interest" description="Disordered" evidence="18">
    <location>
        <begin position="104"/>
        <end position="138"/>
    </location>
</feature>
<protein>
    <recommendedName>
        <fullName evidence="5">DASH complex subunit DAD2</fullName>
    </recommendedName>
    <alternativeName>
        <fullName evidence="17">Outer kinetochore protein DAD2</fullName>
    </alternativeName>
</protein>
<keyword evidence="11" id="KW-0159">Chromosome partition</keyword>
<accession>A0AAD9D2Y5</accession>
<keyword evidence="15" id="KW-0131">Cell cycle</keyword>
<feature type="compositionally biased region" description="Low complexity" evidence="18">
    <location>
        <begin position="9"/>
        <end position="29"/>
    </location>
</feature>
<keyword evidence="14" id="KW-0539">Nucleus</keyword>
<evidence type="ECO:0000256" key="13">
    <source>
        <dbReference type="ARBA" id="ARBA00023212"/>
    </source>
</evidence>
<keyword evidence="13" id="KW-0206">Cytoskeleton</keyword>
<gene>
    <name evidence="19" type="ORF">DB88DRAFT_489667</name>
</gene>
<dbReference type="GO" id="GO:0008608">
    <property type="term" value="P:attachment of spindle microtubules to kinetochore"/>
    <property type="evidence" value="ECO:0007669"/>
    <property type="project" value="TreeGrafter"/>
</dbReference>
<dbReference type="GO" id="GO:1990023">
    <property type="term" value="C:mitotic spindle midzone"/>
    <property type="evidence" value="ECO:0007669"/>
    <property type="project" value="TreeGrafter"/>
</dbReference>
<dbReference type="PANTHER" id="PTHR28036:SF1">
    <property type="entry name" value="DASH COMPLEX SUBUNIT DAD2"/>
    <property type="match status" value="1"/>
</dbReference>
<comment type="subcellular location">
    <subcellularLocation>
        <location evidence="3">Chromosome</location>
        <location evidence="3">Centromere</location>
        <location evidence="3">Kinetochore</location>
    </subcellularLocation>
    <subcellularLocation>
        <location evidence="2">Cytoplasm</location>
        <location evidence="2">Cytoskeleton</location>
        <location evidence="2">Spindle</location>
    </subcellularLocation>
    <subcellularLocation>
        <location evidence="1">Nucleus</location>
    </subcellularLocation>
</comment>
<dbReference type="GO" id="GO:0000278">
    <property type="term" value="P:mitotic cell cycle"/>
    <property type="evidence" value="ECO:0007669"/>
    <property type="project" value="InterPro"/>
</dbReference>
<dbReference type="PANTHER" id="PTHR28036">
    <property type="entry name" value="DASH COMPLEX SUBUNIT DAD2"/>
    <property type="match status" value="1"/>
</dbReference>
<keyword evidence="8" id="KW-0132">Cell division</keyword>
<evidence type="ECO:0000313" key="20">
    <source>
        <dbReference type="Proteomes" id="UP001182556"/>
    </source>
</evidence>
<evidence type="ECO:0000256" key="5">
    <source>
        <dbReference type="ARBA" id="ARBA00020260"/>
    </source>
</evidence>
<evidence type="ECO:0000256" key="18">
    <source>
        <dbReference type="SAM" id="MobiDB-lite"/>
    </source>
</evidence>
<evidence type="ECO:0000256" key="17">
    <source>
        <dbReference type="ARBA" id="ARBA00030568"/>
    </source>
</evidence>
<dbReference type="InterPro" id="IPR013963">
    <property type="entry name" value="DASH_Dad2"/>
</dbReference>
<reference evidence="19" key="1">
    <citation type="submission" date="2023-02" db="EMBL/GenBank/DDBJ databases">
        <title>Identification and recombinant expression of a fungal hydrolase from Papiliotrema laurentii that hydrolyzes apple cutin and clears colloidal polyester polyurethane.</title>
        <authorList>
            <consortium name="DOE Joint Genome Institute"/>
            <person name="Roman V.A."/>
            <person name="Bojanowski C."/>
            <person name="Crable B.R."/>
            <person name="Wagner D.N."/>
            <person name="Hung C.S."/>
            <person name="Nadeau L.J."/>
            <person name="Schratz L."/>
            <person name="Haridas S."/>
            <person name="Pangilinan J."/>
            <person name="Lipzen A."/>
            <person name="Na H."/>
            <person name="Yan M."/>
            <person name="Ng V."/>
            <person name="Grigoriev I.V."/>
            <person name="Spatafora J.W."/>
            <person name="Barlow D."/>
            <person name="Biffinger J."/>
            <person name="Kelley-Loughnane N."/>
            <person name="Varaljay V.A."/>
            <person name="Crookes-Goodson W.J."/>
        </authorList>
    </citation>
    <scope>NUCLEOTIDE SEQUENCE</scope>
    <source>
        <strain evidence="19">5307AH</strain>
    </source>
</reference>
<evidence type="ECO:0000256" key="3">
    <source>
        <dbReference type="ARBA" id="ARBA00004629"/>
    </source>
</evidence>
<comment type="similarity">
    <text evidence="4">Belongs to the DASH complex DAD2 family.</text>
</comment>
<evidence type="ECO:0000256" key="8">
    <source>
        <dbReference type="ARBA" id="ARBA00022618"/>
    </source>
</evidence>
<keyword evidence="20" id="KW-1185">Reference proteome</keyword>
<evidence type="ECO:0000313" key="19">
    <source>
        <dbReference type="EMBL" id="KAK1924276.1"/>
    </source>
</evidence>
<comment type="caution">
    <text evidence="19">The sequence shown here is derived from an EMBL/GenBank/DDBJ whole genome shotgun (WGS) entry which is preliminary data.</text>
</comment>
<evidence type="ECO:0000256" key="6">
    <source>
        <dbReference type="ARBA" id="ARBA00022454"/>
    </source>
</evidence>
<dbReference type="Pfam" id="PF08654">
    <property type="entry name" value="DASH_Dad2"/>
    <property type="match status" value="1"/>
</dbReference>
<keyword evidence="16" id="KW-0137">Centromere</keyword>
<dbReference type="GO" id="GO:0044732">
    <property type="term" value="C:mitotic spindle pole body"/>
    <property type="evidence" value="ECO:0007669"/>
    <property type="project" value="TreeGrafter"/>
</dbReference>
<evidence type="ECO:0000256" key="1">
    <source>
        <dbReference type="ARBA" id="ARBA00004123"/>
    </source>
</evidence>
<dbReference type="GO" id="GO:0051301">
    <property type="term" value="P:cell division"/>
    <property type="evidence" value="ECO:0007669"/>
    <property type="project" value="UniProtKB-KW"/>
</dbReference>
<dbReference type="GO" id="GO:0005874">
    <property type="term" value="C:microtubule"/>
    <property type="evidence" value="ECO:0007669"/>
    <property type="project" value="UniProtKB-KW"/>
</dbReference>
<evidence type="ECO:0000256" key="15">
    <source>
        <dbReference type="ARBA" id="ARBA00023306"/>
    </source>
</evidence>
<dbReference type="GO" id="GO:0042729">
    <property type="term" value="C:DASH complex"/>
    <property type="evidence" value="ECO:0007669"/>
    <property type="project" value="InterPro"/>
</dbReference>
<evidence type="ECO:0000256" key="10">
    <source>
        <dbReference type="ARBA" id="ARBA00022776"/>
    </source>
</evidence>
<dbReference type="Proteomes" id="UP001182556">
    <property type="component" value="Unassembled WGS sequence"/>
</dbReference>